<dbReference type="EnsemblMetazoa" id="XM_019914650.1">
    <property type="protein sequence ID" value="XP_019770209.1"/>
    <property type="gene ID" value="LOC109544460"/>
</dbReference>
<feature type="transmembrane region" description="Helical" evidence="2">
    <location>
        <begin position="215"/>
        <end position="238"/>
    </location>
</feature>
<feature type="transmembrane region" description="Helical" evidence="2">
    <location>
        <begin position="329"/>
        <end position="351"/>
    </location>
</feature>
<feature type="compositionally biased region" description="Basic residues" evidence="1">
    <location>
        <begin position="24"/>
        <end position="33"/>
    </location>
</feature>
<reference evidence="5" key="1">
    <citation type="journal article" date="2013" name="Genome Biol.">
        <title>Draft genome of the mountain pine beetle, Dendroctonus ponderosae Hopkins, a major forest pest.</title>
        <authorList>
            <person name="Keeling C.I."/>
            <person name="Yuen M.M."/>
            <person name="Liao N.Y."/>
            <person name="Docking T.R."/>
            <person name="Chan S.K."/>
            <person name="Taylor G.A."/>
            <person name="Palmquist D.L."/>
            <person name="Jackman S.D."/>
            <person name="Nguyen A."/>
            <person name="Li M."/>
            <person name="Henderson H."/>
            <person name="Janes J.K."/>
            <person name="Zhao Y."/>
            <person name="Pandoh P."/>
            <person name="Moore R."/>
            <person name="Sperling F.A."/>
            <person name="Huber D.P."/>
            <person name="Birol I."/>
            <person name="Jones S.J."/>
            <person name="Bohlmann J."/>
        </authorList>
    </citation>
    <scope>NUCLEOTIDE SEQUENCE</scope>
</reference>
<protein>
    <recommendedName>
        <fullName evidence="3">Cyclic nucleotide-binding domain-containing protein</fullName>
    </recommendedName>
</protein>
<dbReference type="PANTHER" id="PTHR45689:SF14">
    <property type="entry name" value="CYCLIC NUCLEOTIDE-GATED CATION CHANNEL SUBUNIT A-LIKE PROTEIN"/>
    <property type="match status" value="1"/>
</dbReference>
<dbReference type="GO" id="GO:0035725">
    <property type="term" value="P:sodium ion transmembrane transport"/>
    <property type="evidence" value="ECO:0007669"/>
    <property type="project" value="TreeGrafter"/>
</dbReference>
<reference evidence="4" key="2">
    <citation type="submission" date="2024-08" db="UniProtKB">
        <authorList>
            <consortium name="EnsemblMetazoa"/>
        </authorList>
    </citation>
    <scope>IDENTIFICATION</scope>
</reference>
<keyword evidence="5" id="KW-1185">Reference proteome</keyword>
<dbReference type="GO" id="GO:0098855">
    <property type="term" value="C:HCN channel complex"/>
    <property type="evidence" value="ECO:0007669"/>
    <property type="project" value="TreeGrafter"/>
</dbReference>
<dbReference type="InterPro" id="IPR014710">
    <property type="entry name" value="RmlC-like_jellyroll"/>
</dbReference>
<proteinExistence type="predicted"/>
<evidence type="ECO:0000256" key="1">
    <source>
        <dbReference type="SAM" id="MobiDB-lite"/>
    </source>
</evidence>
<dbReference type="InterPro" id="IPR051413">
    <property type="entry name" value="K/Na_HCN_channel"/>
</dbReference>
<dbReference type="Gene3D" id="2.60.120.10">
    <property type="entry name" value="Jelly Rolls"/>
    <property type="match status" value="1"/>
</dbReference>
<keyword evidence="2" id="KW-0472">Membrane</keyword>
<evidence type="ECO:0000259" key="3">
    <source>
        <dbReference type="PROSITE" id="PS50042"/>
    </source>
</evidence>
<feature type="transmembrane region" description="Helical" evidence="2">
    <location>
        <begin position="250"/>
        <end position="269"/>
    </location>
</feature>
<dbReference type="PROSITE" id="PS00888">
    <property type="entry name" value="CNMP_BINDING_1"/>
    <property type="match status" value="1"/>
</dbReference>
<dbReference type="GO" id="GO:0003254">
    <property type="term" value="P:regulation of membrane depolarization"/>
    <property type="evidence" value="ECO:0007669"/>
    <property type="project" value="TreeGrafter"/>
</dbReference>
<sequence>MPEQNNPGTSIMQKNSRSSAVLRSKSHHHKESKMHHTEYKTHLRDGKSKIVNLLQGFRSFVLGSKLRELPQQVPHSVPKSPSELHSNKFSPFGNDVTVNKYRQDTKYHHCTLPGEPTDVLTRYIEAGVWVGLRRSIRRALMISSKHPYTKYFAPSLYRRKEEETRQLLLYYHIIHPLSMFTFYFEMFMFFVFAFKGIANPIILMVFHDDKQSLRAIFYPSNVLHILLILTSLCTGYYDNSQNVVYMKRRLIVLNYLQSYFITDILAILPQLLRTETVNRLGFNYDLKTYSTRFITPIFIAANYARYIWCLRILRQLRLYFGLSIYAYQTIRLIMNALTAVVFSVYILFTIMKFMPGYIKDSVLKHSEHVVKMLMMVSYGPPVFKQMHETVCPMIFIIIGFVFHLIMLIHGAEIWLKFFSKDYKQSAVYGATEAYMRYRALPMSLRERIYLYLDFRYQGHFYKESVIRNATSVALRREILLTMTQKSIEKVELFENCPVIILNKIKASLVSNIYLPGDVIIKSGTTGHCMFFILAGTVVVTTTDNKELCYLRDGSHFGEIALVVNIKRVANVIAVTACELFKLDRNHFWEVMKNHPQAYNNIKTMATERVANTSQSIADISIRDSIFSTATNRSGDKPEIAIAY</sequence>
<evidence type="ECO:0000256" key="2">
    <source>
        <dbReference type="SAM" id="Phobius"/>
    </source>
</evidence>
<evidence type="ECO:0000313" key="4">
    <source>
        <dbReference type="EnsemblMetazoa" id="XP_019770209.1"/>
    </source>
</evidence>
<dbReference type="GO" id="GO:0005249">
    <property type="term" value="F:voltage-gated potassium channel activity"/>
    <property type="evidence" value="ECO:0007669"/>
    <property type="project" value="TreeGrafter"/>
</dbReference>
<dbReference type="InterPro" id="IPR018488">
    <property type="entry name" value="cNMP-bd_CS"/>
</dbReference>
<evidence type="ECO:0000313" key="5">
    <source>
        <dbReference type="Proteomes" id="UP000019118"/>
    </source>
</evidence>
<dbReference type="SMART" id="SM00100">
    <property type="entry name" value="cNMP"/>
    <property type="match status" value="1"/>
</dbReference>
<dbReference type="InterPro" id="IPR018490">
    <property type="entry name" value="cNMP-bd_dom_sf"/>
</dbReference>
<dbReference type="Pfam" id="PF00027">
    <property type="entry name" value="cNMP_binding"/>
    <property type="match status" value="1"/>
</dbReference>
<feature type="domain" description="Cyclic nucleotide-binding" evidence="3">
    <location>
        <begin position="492"/>
        <end position="591"/>
    </location>
</feature>
<accession>A0AAR5QAG1</accession>
<feature type="transmembrane region" description="Helical" evidence="2">
    <location>
        <begin position="289"/>
        <end position="308"/>
    </location>
</feature>
<dbReference type="PANTHER" id="PTHR45689">
    <property type="entry name" value="I[[H]] CHANNEL, ISOFORM E"/>
    <property type="match status" value="1"/>
</dbReference>
<feature type="transmembrane region" description="Helical" evidence="2">
    <location>
        <begin position="168"/>
        <end position="195"/>
    </location>
</feature>
<keyword evidence="2" id="KW-1133">Transmembrane helix</keyword>
<dbReference type="CDD" id="cd00038">
    <property type="entry name" value="CAP_ED"/>
    <property type="match status" value="1"/>
</dbReference>
<name>A0AAR5QAG1_DENPD</name>
<dbReference type="AlphaFoldDB" id="A0AAR5QAG1"/>
<dbReference type="InterPro" id="IPR000595">
    <property type="entry name" value="cNMP-bd_dom"/>
</dbReference>
<dbReference type="Proteomes" id="UP000019118">
    <property type="component" value="Unassembled WGS sequence"/>
</dbReference>
<feature type="region of interest" description="Disordered" evidence="1">
    <location>
        <begin position="1"/>
        <end position="40"/>
    </location>
</feature>
<feature type="transmembrane region" description="Helical" evidence="2">
    <location>
        <begin position="393"/>
        <end position="415"/>
    </location>
</feature>
<feature type="compositionally biased region" description="Polar residues" evidence="1">
    <location>
        <begin position="1"/>
        <end position="21"/>
    </location>
</feature>
<organism evidence="4 5">
    <name type="scientific">Dendroctonus ponderosae</name>
    <name type="common">Mountain pine beetle</name>
    <dbReference type="NCBI Taxonomy" id="77166"/>
    <lineage>
        <taxon>Eukaryota</taxon>
        <taxon>Metazoa</taxon>
        <taxon>Ecdysozoa</taxon>
        <taxon>Arthropoda</taxon>
        <taxon>Hexapoda</taxon>
        <taxon>Insecta</taxon>
        <taxon>Pterygota</taxon>
        <taxon>Neoptera</taxon>
        <taxon>Endopterygota</taxon>
        <taxon>Coleoptera</taxon>
        <taxon>Polyphaga</taxon>
        <taxon>Cucujiformia</taxon>
        <taxon>Curculionidae</taxon>
        <taxon>Scolytinae</taxon>
        <taxon>Dendroctonus</taxon>
    </lineage>
</organism>
<dbReference type="SUPFAM" id="SSF51206">
    <property type="entry name" value="cAMP-binding domain-like"/>
    <property type="match status" value="1"/>
</dbReference>
<keyword evidence="2" id="KW-0812">Transmembrane</keyword>
<dbReference type="PROSITE" id="PS50042">
    <property type="entry name" value="CNMP_BINDING_3"/>
    <property type="match status" value="1"/>
</dbReference>
<dbReference type="Gene3D" id="1.10.287.630">
    <property type="entry name" value="Helix hairpin bin"/>
    <property type="match status" value="1"/>
</dbReference>